<organism evidence="12">
    <name type="scientific">candidate division WOR-3 bacterium</name>
    <dbReference type="NCBI Taxonomy" id="2052148"/>
    <lineage>
        <taxon>Bacteria</taxon>
        <taxon>Bacteria division WOR-3</taxon>
    </lineage>
</organism>
<keyword evidence="6" id="KW-0441">Lipid A biosynthesis</keyword>
<evidence type="ECO:0000256" key="9">
    <source>
        <dbReference type="ARBA" id="ARBA00022833"/>
    </source>
</evidence>
<evidence type="ECO:0000256" key="10">
    <source>
        <dbReference type="ARBA" id="ARBA00023098"/>
    </source>
</evidence>
<evidence type="ECO:0000256" key="7">
    <source>
        <dbReference type="ARBA" id="ARBA00022723"/>
    </source>
</evidence>
<keyword evidence="5" id="KW-0444">Lipid biosynthesis</keyword>
<dbReference type="GO" id="GO:0103117">
    <property type="term" value="F:UDP-3-O-acyl-N-acetylglucosamine deacetylase activity"/>
    <property type="evidence" value="ECO:0007669"/>
    <property type="project" value="UniProtKB-EC"/>
</dbReference>
<dbReference type="GO" id="GO:0046872">
    <property type="term" value="F:metal ion binding"/>
    <property type="evidence" value="ECO:0007669"/>
    <property type="project" value="UniProtKB-KW"/>
</dbReference>
<dbReference type="EMBL" id="DSTU01000007">
    <property type="protein sequence ID" value="HFJ54198.1"/>
    <property type="molecule type" value="Genomic_DNA"/>
</dbReference>
<dbReference type="SUPFAM" id="SSF54211">
    <property type="entry name" value="Ribosomal protein S5 domain 2-like"/>
    <property type="match status" value="2"/>
</dbReference>
<comment type="function">
    <text evidence="2">Catalyzes the hydrolysis of UDP-3-O-myristoyl-N-acetylglucosamine to form UDP-3-O-myristoylglucosamine and acetate, the committed step in lipid A biosynthesis.</text>
</comment>
<comment type="catalytic activity">
    <reaction evidence="11">
        <text>a UDP-3-O-[(3R)-3-hydroxyacyl]-N-acetyl-alpha-D-glucosamine + H2O = a UDP-3-O-[(3R)-3-hydroxyacyl]-alpha-D-glucosamine + acetate</text>
        <dbReference type="Rhea" id="RHEA:67816"/>
        <dbReference type="ChEBI" id="CHEBI:15377"/>
        <dbReference type="ChEBI" id="CHEBI:30089"/>
        <dbReference type="ChEBI" id="CHEBI:137740"/>
        <dbReference type="ChEBI" id="CHEBI:173225"/>
        <dbReference type="EC" id="3.5.1.108"/>
    </reaction>
</comment>
<sequence length="265" mass="29535">MGAALAPVWRKPVTIRKKFTICGWTRPGLPVRMEFSPAPAGTGIVLNSELRADIRHARVKNHTTVLIRNRCRVSLVEHLLAACAGMGITDLQLTIDRDELPFNDGSSLLFARQLKNAGITGRTEPFYLATPVAVAGTRSLIIALPAPHLKISCLIDYPQTGPQFFSTVITPERFLREIAPARTFGPADPALKPLLDRLPFRVKMVDGWLFPAEPRFRAEPCRHKILDLLGDLALFGRPLRAELFAYNPGHRLNLKLVRQLRKEAV</sequence>
<dbReference type="AlphaFoldDB" id="A0A7C1NBI3"/>
<keyword evidence="10" id="KW-0443">Lipid metabolism</keyword>
<dbReference type="Gene3D" id="3.30.230.20">
    <property type="entry name" value="lpxc deacetylase, domain 1"/>
    <property type="match status" value="1"/>
</dbReference>
<keyword evidence="9" id="KW-0862">Zinc</keyword>
<accession>A0A7C1NBI3</accession>
<dbReference type="EC" id="3.5.1.108" evidence="4"/>
<evidence type="ECO:0000313" key="13">
    <source>
        <dbReference type="EMBL" id="HFJ54198.1"/>
    </source>
</evidence>
<dbReference type="UniPathway" id="UPA00359">
    <property type="reaction ID" value="UER00478"/>
</dbReference>
<evidence type="ECO:0000256" key="3">
    <source>
        <dbReference type="ARBA" id="ARBA00005002"/>
    </source>
</evidence>
<proteinExistence type="predicted"/>
<dbReference type="PANTHER" id="PTHR33694:SF1">
    <property type="entry name" value="UDP-3-O-ACYL-N-ACETYLGLUCOSAMINE DEACETYLASE 1, MITOCHONDRIAL-RELATED"/>
    <property type="match status" value="1"/>
</dbReference>
<dbReference type="GO" id="GO:0016020">
    <property type="term" value="C:membrane"/>
    <property type="evidence" value="ECO:0007669"/>
    <property type="project" value="GOC"/>
</dbReference>
<comment type="cofactor">
    <cofactor evidence="1">
        <name>Zn(2+)</name>
        <dbReference type="ChEBI" id="CHEBI:29105"/>
    </cofactor>
</comment>
<keyword evidence="7" id="KW-0479">Metal-binding</keyword>
<dbReference type="InterPro" id="IPR011334">
    <property type="entry name" value="UDP-acyl_GlcNac_deAcase_C"/>
</dbReference>
<dbReference type="InterPro" id="IPR020568">
    <property type="entry name" value="Ribosomal_Su5_D2-typ_SF"/>
</dbReference>
<dbReference type="InterPro" id="IPR015870">
    <property type="entry name" value="UDP-acyl_N-AcGlcN_deAcase_N"/>
</dbReference>
<gene>
    <name evidence="12" type="ORF">ENP94_03875</name>
    <name evidence="13" type="ORF">ENS16_05870</name>
</gene>
<evidence type="ECO:0000313" key="12">
    <source>
        <dbReference type="EMBL" id="HEA87132.1"/>
    </source>
</evidence>
<evidence type="ECO:0000256" key="11">
    <source>
        <dbReference type="ARBA" id="ARBA00024535"/>
    </source>
</evidence>
<comment type="caution">
    <text evidence="12">The sequence shown here is derived from an EMBL/GenBank/DDBJ whole genome shotgun (WGS) entry which is preliminary data.</text>
</comment>
<dbReference type="InterPro" id="IPR004463">
    <property type="entry name" value="UDP-acyl_GlcNac_deAcase"/>
</dbReference>
<comment type="pathway">
    <text evidence="3">Glycolipid biosynthesis; lipid IV(A) biosynthesis; lipid IV(A) from (3R)-3-hydroxytetradecanoyl-[acyl-carrier-protein] and UDP-N-acetyl-alpha-D-glucosamine: step 2/6.</text>
</comment>
<dbReference type="EMBL" id="DSLG01000004">
    <property type="protein sequence ID" value="HEA87132.1"/>
    <property type="molecule type" value="Genomic_DNA"/>
</dbReference>
<keyword evidence="8" id="KW-0378">Hydrolase</keyword>
<evidence type="ECO:0000256" key="6">
    <source>
        <dbReference type="ARBA" id="ARBA00022556"/>
    </source>
</evidence>
<evidence type="ECO:0000256" key="1">
    <source>
        <dbReference type="ARBA" id="ARBA00001947"/>
    </source>
</evidence>
<dbReference type="Pfam" id="PF03331">
    <property type="entry name" value="LpxC"/>
    <property type="match status" value="2"/>
</dbReference>
<name>A0A7C1NBI3_UNCW3</name>
<protein>
    <recommendedName>
        <fullName evidence="4">UDP-3-O-acyl-N-acetylglucosamine deacetylase</fullName>
        <ecNumber evidence="4">3.5.1.108</ecNumber>
    </recommendedName>
</protein>
<dbReference type="GO" id="GO:0009245">
    <property type="term" value="P:lipid A biosynthetic process"/>
    <property type="evidence" value="ECO:0007669"/>
    <property type="project" value="UniProtKB-KW"/>
</dbReference>
<evidence type="ECO:0000256" key="5">
    <source>
        <dbReference type="ARBA" id="ARBA00022516"/>
    </source>
</evidence>
<evidence type="ECO:0000256" key="2">
    <source>
        <dbReference type="ARBA" id="ARBA00002923"/>
    </source>
</evidence>
<dbReference type="PANTHER" id="PTHR33694">
    <property type="entry name" value="UDP-3-O-ACYL-N-ACETYLGLUCOSAMINE DEACETYLASE 1, MITOCHONDRIAL-RELATED"/>
    <property type="match status" value="1"/>
</dbReference>
<reference evidence="12" key="1">
    <citation type="journal article" date="2020" name="mSystems">
        <title>Genome- and Community-Level Interaction Insights into Carbon Utilization and Element Cycling Functions of Hydrothermarchaeota in Hydrothermal Sediment.</title>
        <authorList>
            <person name="Zhou Z."/>
            <person name="Liu Y."/>
            <person name="Xu W."/>
            <person name="Pan J."/>
            <person name="Luo Z.H."/>
            <person name="Li M."/>
        </authorList>
    </citation>
    <scope>NUCLEOTIDE SEQUENCE [LARGE SCALE GENOMIC DNA]</scope>
    <source>
        <strain evidence="12">SpSt-265</strain>
        <strain evidence="13">SpSt-465</strain>
    </source>
</reference>
<evidence type="ECO:0000256" key="8">
    <source>
        <dbReference type="ARBA" id="ARBA00022801"/>
    </source>
</evidence>
<evidence type="ECO:0000256" key="4">
    <source>
        <dbReference type="ARBA" id="ARBA00012745"/>
    </source>
</evidence>
<dbReference type="Gene3D" id="3.30.1700.10">
    <property type="entry name" value="lpxc deacetylase, domain 2"/>
    <property type="match status" value="1"/>
</dbReference>